<keyword evidence="4 7" id="KW-1133">Transmembrane helix</keyword>
<name>A0ABU4BWF1_RHOGO</name>
<keyword evidence="3 7" id="KW-0812">Transmembrane</keyword>
<evidence type="ECO:0000256" key="7">
    <source>
        <dbReference type="SAM" id="Phobius"/>
    </source>
</evidence>
<feature type="transmembrane region" description="Helical" evidence="7">
    <location>
        <begin position="283"/>
        <end position="301"/>
    </location>
</feature>
<feature type="region of interest" description="Disordered" evidence="6">
    <location>
        <begin position="639"/>
        <end position="665"/>
    </location>
</feature>
<feature type="transmembrane region" description="Helical" evidence="7">
    <location>
        <begin position="322"/>
        <end position="338"/>
    </location>
</feature>
<keyword evidence="2" id="KW-1003">Cell membrane</keyword>
<feature type="transmembrane region" description="Helical" evidence="7">
    <location>
        <begin position="395"/>
        <end position="415"/>
    </location>
</feature>
<organism evidence="8 9">
    <name type="scientific">Rhodococcus globerulus</name>
    <dbReference type="NCBI Taxonomy" id="33008"/>
    <lineage>
        <taxon>Bacteria</taxon>
        <taxon>Bacillati</taxon>
        <taxon>Actinomycetota</taxon>
        <taxon>Actinomycetes</taxon>
        <taxon>Mycobacteriales</taxon>
        <taxon>Nocardiaceae</taxon>
        <taxon>Rhodococcus</taxon>
    </lineage>
</organism>
<evidence type="ECO:0000256" key="2">
    <source>
        <dbReference type="ARBA" id="ARBA00022475"/>
    </source>
</evidence>
<accession>A0ABU4BWF1</accession>
<feature type="transmembrane region" description="Helical" evidence="7">
    <location>
        <begin position="73"/>
        <end position="96"/>
    </location>
</feature>
<evidence type="ECO:0000256" key="4">
    <source>
        <dbReference type="ARBA" id="ARBA00022989"/>
    </source>
</evidence>
<evidence type="ECO:0000256" key="6">
    <source>
        <dbReference type="SAM" id="MobiDB-lite"/>
    </source>
</evidence>
<feature type="transmembrane region" description="Helical" evidence="7">
    <location>
        <begin position="477"/>
        <end position="496"/>
    </location>
</feature>
<keyword evidence="9" id="KW-1185">Reference proteome</keyword>
<comment type="subcellular location">
    <subcellularLocation>
        <location evidence="1">Cell membrane</location>
        <topology evidence="1">Multi-pass membrane protein</topology>
    </subcellularLocation>
</comment>
<feature type="transmembrane region" description="Helical" evidence="7">
    <location>
        <begin position="344"/>
        <end position="362"/>
    </location>
</feature>
<dbReference type="Proteomes" id="UP001185927">
    <property type="component" value="Unassembled WGS sequence"/>
</dbReference>
<reference evidence="8 9" key="1">
    <citation type="submission" date="2023-10" db="EMBL/GenBank/DDBJ databases">
        <title>Development of a sustainable strategy for remediation of hydrocarbon-contaminated territories based on the waste exchange concept.</title>
        <authorList>
            <person name="Krivoruchko A."/>
        </authorList>
    </citation>
    <scope>NUCLEOTIDE SEQUENCE [LARGE SCALE GENOMIC DNA]</scope>
    <source>
        <strain evidence="8 9">IEGM 1203</strain>
    </source>
</reference>
<comment type="caution">
    <text evidence="8">The sequence shown here is derived from an EMBL/GenBank/DDBJ whole genome shotgun (WGS) entry which is preliminary data.</text>
</comment>
<feature type="transmembrane region" description="Helical" evidence="7">
    <location>
        <begin position="154"/>
        <end position="171"/>
    </location>
</feature>
<evidence type="ECO:0000256" key="3">
    <source>
        <dbReference type="ARBA" id="ARBA00022692"/>
    </source>
</evidence>
<sequence length="665" mass="68540">MELFSFGLLGLGTGAIYAIFALGLILTYRASGIINFGYGAMILFGVYQFADLRTTGVLVLPIGSIDFGSRPSVLVAFAVVLLHSALLTLVIYALCFRPVHAAPPLARVVVSVGVMLAVQALVLVRFGSVPRSVAPILPNDAVTVLGAKMPADRLYLAGIVIVLAVILGFVISRTRFGMASRGAAENEKAAVLLGYRPQRLAAINWLIAGVGGTAMGILIAPTTSLEAGTYTMLIVPALGAALIGRLSSVPWAVAGGFILGATQSMLLYITQTVPWLPQNGLKQGLPFLVIIIALIVMGNKLPGRGAAEEKLPPAPAGPMRPWLIAVGIVVLAVAIPLLSSQWRLGLITTMTASILCLSLVVLTGYVGQISLAQMSLAGVAGFTLAKIGGNSWMPFPVAMILSAGVATILGVIVSIPALRVRGLHLAVVTIAAAVAIEELIFKNPKFTGGLTGSPVAQPSLFGIELGIRGGGEFPQPVFGYLVLAVASVVAIGVALLRRSSLGRQMLAVRSSERAAAASGIDAARIKLIGATIASFLAGIGGSLMAYQQGQLSFETFSVMTSLLLVAVVYIGGISSVSGGLVAALMFSGGLVSIALDEWLGLGDYESLILAIALVAGAVMNPEGVAGMVHRLKLHRTSGTKTGAEHDSELEGSSDQAPVLAGMKEA</sequence>
<evidence type="ECO:0000256" key="5">
    <source>
        <dbReference type="ARBA" id="ARBA00023136"/>
    </source>
</evidence>
<dbReference type="PANTHER" id="PTHR30482">
    <property type="entry name" value="HIGH-AFFINITY BRANCHED-CHAIN AMINO ACID TRANSPORT SYSTEM PERMEASE"/>
    <property type="match status" value="1"/>
</dbReference>
<feature type="transmembrane region" description="Helical" evidence="7">
    <location>
        <begin position="422"/>
        <end position="441"/>
    </location>
</feature>
<feature type="transmembrane region" description="Helical" evidence="7">
    <location>
        <begin position="202"/>
        <end position="221"/>
    </location>
</feature>
<feature type="transmembrane region" description="Helical" evidence="7">
    <location>
        <begin position="527"/>
        <end position="546"/>
    </location>
</feature>
<dbReference type="InterPro" id="IPR001851">
    <property type="entry name" value="ABC_transp_permease"/>
</dbReference>
<dbReference type="CDD" id="cd06581">
    <property type="entry name" value="TM_PBP1_LivM_like"/>
    <property type="match status" value="1"/>
</dbReference>
<dbReference type="CDD" id="cd06582">
    <property type="entry name" value="TM_PBP1_LivH_like"/>
    <property type="match status" value="1"/>
</dbReference>
<dbReference type="PANTHER" id="PTHR30482:SF10">
    <property type="entry name" value="HIGH-AFFINITY BRANCHED-CHAIN AMINO ACID TRANSPORT PROTEIN BRAE"/>
    <property type="match status" value="1"/>
</dbReference>
<proteinExistence type="predicted"/>
<evidence type="ECO:0000256" key="1">
    <source>
        <dbReference type="ARBA" id="ARBA00004651"/>
    </source>
</evidence>
<keyword evidence="5 7" id="KW-0472">Membrane</keyword>
<feature type="transmembrane region" description="Helical" evidence="7">
    <location>
        <begin position="108"/>
        <end position="128"/>
    </location>
</feature>
<evidence type="ECO:0000313" key="9">
    <source>
        <dbReference type="Proteomes" id="UP001185927"/>
    </source>
</evidence>
<feature type="transmembrane region" description="Helical" evidence="7">
    <location>
        <begin position="6"/>
        <end position="26"/>
    </location>
</feature>
<dbReference type="Pfam" id="PF02653">
    <property type="entry name" value="BPD_transp_2"/>
    <property type="match status" value="2"/>
</dbReference>
<dbReference type="EMBL" id="JAWLKB010000007">
    <property type="protein sequence ID" value="MDV6268419.1"/>
    <property type="molecule type" value="Genomic_DNA"/>
</dbReference>
<evidence type="ECO:0000313" key="8">
    <source>
        <dbReference type="EMBL" id="MDV6268419.1"/>
    </source>
</evidence>
<dbReference type="RefSeq" id="WP_317542547.1">
    <property type="nucleotide sequence ID" value="NZ_JAWLKB010000007.1"/>
</dbReference>
<gene>
    <name evidence="8" type="ORF">R3Q16_17540</name>
</gene>
<protein>
    <submittedName>
        <fullName evidence="8">ABC transporter permease</fullName>
    </submittedName>
</protein>
<dbReference type="InterPro" id="IPR043428">
    <property type="entry name" value="LivM-like"/>
</dbReference>
<feature type="transmembrane region" description="Helical" evidence="7">
    <location>
        <begin position="33"/>
        <end position="50"/>
    </location>
</feature>